<name>A0A8S5T0C2_9CAUD</name>
<accession>A0A8S5T0C2</accession>
<organism evidence="1">
    <name type="scientific">Myoviridae sp. ctWb16</name>
    <dbReference type="NCBI Taxonomy" id="2827690"/>
    <lineage>
        <taxon>Viruses</taxon>
        <taxon>Duplodnaviria</taxon>
        <taxon>Heunggongvirae</taxon>
        <taxon>Uroviricota</taxon>
        <taxon>Caudoviricetes</taxon>
    </lineage>
</organism>
<protein>
    <submittedName>
        <fullName evidence="1">Uncharacterized protein</fullName>
    </submittedName>
</protein>
<dbReference type="EMBL" id="BK032721">
    <property type="protein sequence ID" value="DAF56781.1"/>
    <property type="molecule type" value="Genomic_DNA"/>
</dbReference>
<proteinExistence type="predicted"/>
<evidence type="ECO:0000313" key="1">
    <source>
        <dbReference type="EMBL" id="DAF56781.1"/>
    </source>
</evidence>
<reference evidence="1" key="1">
    <citation type="journal article" date="2021" name="Proc. Natl. Acad. Sci. U.S.A.">
        <title>A Catalog of Tens of Thousands of Viruses from Human Metagenomes Reveals Hidden Associations with Chronic Diseases.</title>
        <authorList>
            <person name="Tisza M.J."/>
            <person name="Buck C.B."/>
        </authorList>
    </citation>
    <scope>NUCLEOTIDE SEQUENCE</scope>
    <source>
        <strain evidence="1">CtWb16</strain>
    </source>
</reference>
<sequence>MNLFTISDNTQYCARNLDDVLLRKTIVEAAQMLSTAIIINDKIKDKPEGIYKKYNANEEHNQWVRESKYNYKWTYMYLIDCLNEYQYRFDKTHDTHKLAFIFPQYENYFPLIDMTPFTRKFNQNYENYNQLMETKNTCNAYKQYLITKWKKETLDGKAPIWTKREKPDFYKG</sequence>